<sequence>MDDERARMSEEPRKRWRWLTLAEIVGVVALVISALTLWNNVSLRKDSQIQREEEAARQRAAADAQAHVAQLVTLVGTPGSGGSSLELSDANHRIERIEVRFPPSLKVAAKDGVLDTRIDADWIAAPLLKLTDGGADTIQGRLPIRIDSHYWDADVEREDSAIYELIFATEGRLLGGRTLKLQGVALKQRRPGTGSDALLEKLWAAEQRRLAIPTKK</sequence>
<evidence type="ECO:0000313" key="1">
    <source>
        <dbReference type="EMBL" id="RXZ35275.1"/>
    </source>
</evidence>
<name>A0A4Q2IXA3_9SPHN</name>
<dbReference type="AlphaFoldDB" id="A0A4Q2IXA3"/>
<accession>A0A4Q2IXA3</accession>
<keyword evidence="2" id="KW-1185">Reference proteome</keyword>
<protein>
    <submittedName>
        <fullName evidence="1">Uncharacterized protein</fullName>
    </submittedName>
</protein>
<reference evidence="1 2" key="1">
    <citation type="submission" date="2019-01" db="EMBL/GenBank/DDBJ databases">
        <title>Sphingomonas mucosissima sp. nov. and Sphingomonas desiccabilis sp. nov., from biological soil crusts in the Colorado Plateau, USA.</title>
        <authorList>
            <person name="Zhu D."/>
        </authorList>
    </citation>
    <scope>NUCLEOTIDE SEQUENCE [LARGE SCALE GENOMIC DNA]</scope>
    <source>
        <strain evidence="1 2">CP1D</strain>
    </source>
</reference>
<dbReference type="EMBL" id="SDPT01000001">
    <property type="protein sequence ID" value="RXZ35275.1"/>
    <property type="molecule type" value="Genomic_DNA"/>
</dbReference>
<gene>
    <name evidence="1" type="ORF">EO081_06510</name>
</gene>
<organism evidence="1 2">
    <name type="scientific">Sphingomonas desiccabilis</name>
    <dbReference type="NCBI Taxonomy" id="429134"/>
    <lineage>
        <taxon>Bacteria</taxon>
        <taxon>Pseudomonadati</taxon>
        <taxon>Pseudomonadota</taxon>
        <taxon>Alphaproteobacteria</taxon>
        <taxon>Sphingomonadales</taxon>
        <taxon>Sphingomonadaceae</taxon>
        <taxon>Sphingomonas</taxon>
    </lineage>
</organism>
<comment type="caution">
    <text evidence="1">The sequence shown here is derived from an EMBL/GenBank/DDBJ whole genome shotgun (WGS) entry which is preliminary data.</text>
</comment>
<evidence type="ECO:0000313" key="2">
    <source>
        <dbReference type="Proteomes" id="UP000292347"/>
    </source>
</evidence>
<dbReference type="Proteomes" id="UP000292347">
    <property type="component" value="Unassembled WGS sequence"/>
</dbReference>
<dbReference type="RefSeq" id="WP_129341045.1">
    <property type="nucleotide sequence ID" value="NZ_JACIDD010000001.1"/>
</dbReference>
<dbReference type="OrthoDB" id="7499953at2"/>
<proteinExistence type="predicted"/>